<accession>A0A1I7ZFV6</accession>
<feature type="region of interest" description="Disordered" evidence="1">
    <location>
        <begin position="66"/>
        <end position="87"/>
    </location>
</feature>
<protein>
    <submittedName>
        <fullName evidence="3">Uncharacterized protein</fullName>
    </submittedName>
</protein>
<proteinExistence type="predicted"/>
<name>A0A1I7ZFV6_9BILA</name>
<feature type="compositionally biased region" description="Polar residues" evidence="1">
    <location>
        <begin position="1"/>
        <end position="15"/>
    </location>
</feature>
<feature type="region of interest" description="Disordered" evidence="1">
    <location>
        <begin position="1"/>
        <end position="46"/>
    </location>
</feature>
<sequence length="87" mass="9887">MATTTGGVRNRTAMSVSERIYPITDKSQENPGFQQQEKERGQKSSVCDMARRSGEHRMKIAFVKAETAETRPNMDKLGMQEHENKEV</sequence>
<organism evidence="2 3">
    <name type="scientific">Steinernema glaseri</name>
    <dbReference type="NCBI Taxonomy" id="37863"/>
    <lineage>
        <taxon>Eukaryota</taxon>
        <taxon>Metazoa</taxon>
        <taxon>Ecdysozoa</taxon>
        <taxon>Nematoda</taxon>
        <taxon>Chromadorea</taxon>
        <taxon>Rhabditida</taxon>
        <taxon>Tylenchina</taxon>
        <taxon>Panagrolaimomorpha</taxon>
        <taxon>Strongyloidoidea</taxon>
        <taxon>Steinernematidae</taxon>
        <taxon>Steinernema</taxon>
    </lineage>
</organism>
<evidence type="ECO:0000313" key="2">
    <source>
        <dbReference type="Proteomes" id="UP000095287"/>
    </source>
</evidence>
<dbReference type="WBParaSite" id="L893_g26122.t1">
    <property type="protein sequence ID" value="L893_g26122.t1"/>
    <property type="gene ID" value="L893_g26122"/>
</dbReference>
<keyword evidence="2" id="KW-1185">Reference proteome</keyword>
<reference evidence="3" key="1">
    <citation type="submission" date="2016-11" db="UniProtKB">
        <authorList>
            <consortium name="WormBaseParasite"/>
        </authorList>
    </citation>
    <scope>IDENTIFICATION</scope>
</reference>
<dbReference type="Proteomes" id="UP000095287">
    <property type="component" value="Unplaced"/>
</dbReference>
<evidence type="ECO:0000313" key="3">
    <source>
        <dbReference type="WBParaSite" id="L893_g26122.t1"/>
    </source>
</evidence>
<evidence type="ECO:0000256" key="1">
    <source>
        <dbReference type="SAM" id="MobiDB-lite"/>
    </source>
</evidence>
<dbReference type="AlphaFoldDB" id="A0A1I7ZFV6"/>